<feature type="region of interest" description="Disordered" evidence="1">
    <location>
        <begin position="132"/>
        <end position="154"/>
    </location>
</feature>
<evidence type="ECO:0000313" key="3">
    <source>
        <dbReference type="EMBL" id="VVB17704.1"/>
    </source>
</evidence>
<gene>
    <name evidence="3" type="ORF">ANE_LOCUS28148</name>
</gene>
<sequence>MQNVSPKLKLFLWKIANQAIPVGERLLIRHVPVDPLCKRCGEVETISHLFFQCSFSQQVWRSSPFLCNTETELWDDYKQAWEIIKKMICLPPTGIALGPLAPWICRNKLVFNDKIVTTEEALTSAIIMEREWTNAQQTSPPPTRRKPLRSRRPEPDTIICQSDVAWNAETKTAGLGWTIKQQGAGLLEQSKIETHMLPPHG</sequence>
<organism evidence="3 4">
    <name type="scientific">Arabis nemorensis</name>
    <dbReference type="NCBI Taxonomy" id="586526"/>
    <lineage>
        <taxon>Eukaryota</taxon>
        <taxon>Viridiplantae</taxon>
        <taxon>Streptophyta</taxon>
        <taxon>Embryophyta</taxon>
        <taxon>Tracheophyta</taxon>
        <taxon>Spermatophyta</taxon>
        <taxon>Magnoliopsida</taxon>
        <taxon>eudicotyledons</taxon>
        <taxon>Gunneridae</taxon>
        <taxon>Pentapetalae</taxon>
        <taxon>rosids</taxon>
        <taxon>malvids</taxon>
        <taxon>Brassicales</taxon>
        <taxon>Brassicaceae</taxon>
        <taxon>Arabideae</taxon>
        <taxon>Arabis</taxon>
    </lineage>
</organism>
<name>A0A565CVX1_9BRAS</name>
<dbReference type="Proteomes" id="UP000489600">
    <property type="component" value="Unassembled WGS sequence"/>
</dbReference>
<dbReference type="AlphaFoldDB" id="A0A565CVX1"/>
<dbReference type="InterPro" id="IPR026960">
    <property type="entry name" value="RVT-Znf"/>
</dbReference>
<comment type="caution">
    <text evidence="3">The sequence shown here is derived from an EMBL/GenBank/DDBJ whole genome shotgun (WGS) entry which is preliminary data.</text>
</comment>
<evidence type="ECO:0000256" key="1">
    <source>
        <dbReference type="SAM" id="MobiDB-lite"/>
    </source>
</evidence>
<dbReference type="OrthoDB" id="1745633at2759"/>
<reference evidence="3" key="1">
    <citation type="submission" date="2019-07" db="EMBL/GenBank/DDBJ databases">
        <authorList>
            <person name="Dittberner H."/>
        </authorList>
    </citation>
    <scope>NUCLEOTIDE SEQUENCE [LARGE SCALE GENOMIC DNA]</scope>
</reference>
<dbReference type="Pfam" id="PF13966">
    <property type="entry name" value="zf-RVT"/>
    <property type="match status" value="1"/>
</dbReference>
<feature type="domain" description="Reverse transcriptase zinc-binding" evidence="2">
    <location>
        <begin position="3"/>
        <end position="60"/>
    </location>
</feature>
<proteinExistence type="predicted"/>
<dbReference type="EMBL" id="CABITT030000008">
    <property type="protein sequence ID" value="VVB17704.1"/>
    <property type="molecule type" value="Genomic_DNA"/>
</dbReference>
<evidence type="ECO:0000259" key="2">
    <source>
        <dbReference type="Pfam" id="PF13966"/>
    </source>
</evidence>
<protein>
    <recommendedName>
        <fullName evidence="2">Reverse transcriptase zinc-binding domain-containing protein</fullName>
    </recommendedName>
</protein>
<keyword evidence="4" id="KW-1185">Reference proteome</keyword>
<evidence type="ECO:0000313" key="4">
    <source>
        <dbReference type="Proteomes" id="UP000489600"/>
    </source>
</evidence>
<accession>A0A565CVX1</accession>